<proteinExistence type="predicted"/>
<accession>A0A7W7VIQ9</accession>
<name>A0A7W7VIQ9_9PSEU</name>
<feature type="region of interest" description="Disordered" evidence="1">
    <location>
        <begin position="1"/>
        <end position="33"/>
    </location>
</feature>
<reference evidence="2 3" key="1">
    <citation type="submission" date="2020-08" db="EMBL/GenBank/DDBJ databases">
        <title>Genomic Encyclopedia of Type Strains, Phase III (KMG-III): the genomes of soil and plant-associated and newly described type strains.</title>
        <authorList>
            <person name="Whitman W."/>
        </authorList>
    </citation>
    <scope>NUCLEOTIDE SEQUENCE [LARGE SCALE GENOMIC DNA]</scope>
    <source>
        <strain evidence="2 3">CECT 8960</strain>
    </source>
</reference>
<keyword evidence="3" id="KW-1185">Reference proteome</keyword>
<evidence type="ECO:0000256" key="1">
    <source>
        <dbReference type="SAM" id="MobiDB-lite"/>
    </source>
</evidence>
<protein>
    <submittedName>
        <fullName evidence="2">Uncharacterized protein</fullName>
    </submittedName>
</protein>
<dbReference type="AlphaFoldDB" id="A0A7W7VIQ9"/>
<comment type="caution">
    <text evidence="2">The sequence shown here is derived from an EMBL/GenBank/DDBJ whole genome shotgun (WGS) entry which is preliminary data.</text>
</comment>
<evidence type="ECO:0000313" key="3">
    <source>
        <dbReference type="Proteomes" id="UP000520767"/>
    </source>
</evidence>
<evidence type="ECO:0000313" key="2">
    <source>
        <dbReference type="EMBL" id="MBB4911713.1"/>
    </source>
</evidence>
<gene>
    <name evidence="2" type="ORF">FHR82_007983</name>
</gene>
<sequence length="33" mass="3346">MDLLTDQPPPSSRAERIIALGTPKADPRGGGAG</sequence>
<dbReference type="EMBL" id="JACHJQ010000010">
    <property type="protein sequence ID" value="MBB4911713.1"/>
    <property type="molecule type" value="Genomic_DNA"/>
</dbReference>
<dbReference type="Proteomes" id="UP000520767">
    <property type="component" value="Unassembled WGS sequence"/>
</dbReference>
<organism evidence="2 3">
    <name type="scientific">Actinophytocola algeriensis</name>
    <dbReference type="NCBI Taxonomy" id="1768010"/>
    <lineage>
        <taxon>Bacteria</taxon>
        <taxon>Bacillati</taxon>
        <taxon>Actinomycetota</taxon>
        <taxon>Actinomycetes</taxon>
        <taxon>Pseudonocardiales</taxon>
        <taxon>Pseudonocardiaceae</taxon>
    </lineage>
</organism>